<dbReference type="EMBL" id="CP001650">
    <property type="protein sequence ID" value="ADF52781.1"/>
    <property type="molecule type" value="Genomic_DNA"/>
</dbReference>
<reference evidence="1 2" key="1">
    <citation type="journal article" date="2010" name="BMC Genomics">
        <title>The complete genome of Zunongwangia profunda SM-A87 reveals its adaptation to the deep-sea environment and ecological role in sedimentary organic nitrogen degradation.</title>
        <authorList>
            <person name="Qin Q.L."/>
            <person name="Zhang X.Y."/>
            <person name="Wang X.M."/>
            <person name="Liu G.M."/>
            <person name="Chen X.L."/>
            <person name="Xie B.B."/>
            <person name="Dang H.Y."/>
            <person name="Zhou B.C."/>
            <person name="Yu J."/>
            <person name="Zhang Y.Z."/>
        </authorList>
    </citation>
    <scope>NUCLEOTIDE SEQUENCE [LARGE SCALE GENOMIC DNA]</scope>
    <source>
        <strain evidence="2">DSM 18752 / CCTCC AB 206139 / SM-A87</strain>
    </source>
</reference>
<dbReference type="HOGENOM" id="CLU_3159669_0_0_10"/>
<keyword evidence="2" id="KW-1185">Reference proteome</keyword>
<proteinExistence type="predicted"/>
<name>D5BE22_ZUNPS</name>
<sequence length="48" mass="5400">MCLWSSLQVAYLNPFVKKGDGVGKNVGKTGYKKSPELFSELFLKNYTI</sequence>
<dbReference type="KEGG" id="zpr:ZPR_2457"/>
<evidence type="ECO:0000313" key="2">
    <source>
        <dbReference type="Proteomes" id="UP000001654"/>
    </source>
</evidence>
<protein>
    <submittedName>
        <fullName evidence="1">Uncharacterized protein</fullName>
    </submittedName>
</protein>
<dbReference type="Proteomes" id="UP000001654">
    <property type="component" value="Chromosome"/>
</dbReference>
<evidence type="ECO:0000313" key="1">
    <source>
        <dbReference type="EMBL" id="ADF52781.1"/>
    </source>
</evidence>
<accession>D5BE22</accession>
<gene>
    <name evidence="1" type="ordered locus">ZPR_2457</name>
</gene>
<dbReference type="AlphaFoldDB" id="D5BE22"/>
<organism evidence="1 2">
    <name type="scientific">Zunongwangia profunda (strain DSM 18752 / CCTCC AB 206139 / SM-A87)</name>
    <name type="common">Wangia profunda</name>
    <dbReference type="NCBI Taxonomy" id="655815"/>
    <lineage>
        <taxon>Bacteria</taxon>
        <taxon>Pseudomonadati</taxon>
        <taxon>Bacteroidota</taxon>
        <taxon>Flavobacteriia</taxon>
        <taxon>Flavobacteriales</taxon>
        <taxon>Flavobacteriaceae</taxon>
        <taxon>Zunongwangia</taxon>
    </lineage>
</organism>